<dbReference type="AlphaFoldDB" id="A0A1F4XFN5"/>
<dbReference type="InterPro" id="IPR004721">
    <property type="entry name" value="DHOdimr"/>
</dbReference>
<gene>
    <name evidence="1" type="ORF">A2943_00995</name>
</gene>
<dbReference type="GO" id="GO:0005737">
    <property type="term" value="C:cytoplasm"/>
    <property type="evidence" value="ECO:0007669"/>
    <property type="project" value="TreeGrafter"/>
</dbReference>
<reference evidence="1 2" key="1">
    <citation type="journal article" date="2016" name="Nat. Commun.">
        <title>Thousands of microbial genomes shed light on interconnected biogeochemical processes in an aquifer system.</title>
        <authorList>
            <person name="Anantharaman K."/>
            <person name="Brown C.T."/>
            <person name="Hug L.A."/>
            <person name="Sharon I."/>
            <person name="Castelle C.J."/>
            <person name="Probst A.J."/>
            <person name="Thomas B.C."/>
            <person name="Singh A."/>
            <person name="Wilkins M.J."/>
            <person name="Karaoz U."/>
            <person name="Brodie E.L."/>
            <person name="Williams K.H."/>
            <person name="Hubbard S.S."/>
            <person name="Banfield J.F."/>
        </authorList>
    </citation>
    <scope>NUCLEOTIDE SEQUENCE [LARGE SCALE GENOMIC DNA]</scope>
</reference>
<sequence length="401" mass="45499">MDLDKLFDLSAAKMATMPVSLLLPETVDTHVHCRLKKTGQMAMVVTACAGEHGTIVDIPNVPSITTIKAMQERRMEILSCVPTGQHLQVLMTPLINDKTDPDMIRSAWDRPDGVEELHGVKIFWQGVSNDYGNSVSSAVAIKPLIQSTTKQFVYKSRPLPVTLHAECSKDYSGNEIPIKDREFWCVVNEVEKIVKMNPEGTYVIRHISDYRTLEKIADWQAHRINIHGEVSPQYVILIDDDLFKSDEDHAMLQCNCIFWPRPKDKRSQLAIRKAALSGVPWLHIGTDYAMHLDDMTQEKGVKINSRGEAVGGLNFLPSVAKSLLIDFFMSRNREDLLAPMLSENAAKLYGIRDIQISDRRIKYIRKDWKVPEYSFGETPEGKPVRSVCFLRGHTMHWQRAA</sequence>
<dbReference type="EMBL" id="MEWX01000024">
    <property type="protein sequence ID" value="OGC80394.1"/>
    <property type="molecule type" value="Genomic_DNA"/>
</dbReference>
<dbReference type="STRING" id="1797243.A2943_00995"/>
<dbReference type="Proteomes" id="UP000176185">
    <property type="component" value="Unassembled WGS sequence"/>
</dbReference>
<dbReference type="GO" id="GO:0006207">
    <property type="term" value="P:'de novo' pyrimidine nucleobase biosynthetic process"/>
    <property type="evidence" value="ECO:0007669"/>
    <property type="project" value="TreeGrafter"/>
</dbReference>
<organism evidence="1 2">
    <name type="scientific">Candidatus Adlerbacteria bacterium RIFCSPLOWO2_01_FULL_51_16</name>
    <dbReference type="NCBI Taxonomy" id="1797243"/>
    <lineage>
        <taxon>Bacteria</taxon>
        <taxon>Candidatus Adleribacteriota</taxon>
    </lineage>
</organism>
<dbReference type="UniPathway" id="UPA00070">
    <property type="reaction ID" value="UER00117"/>
</dbReference>
<accession>A0A1F4XFN5</accession>
<dbReference type="PANTHER" id="PTHR43137:SF1">
    <property type="entry name" value="DIHYDROOROTASE"/>
    <property type="match status" value="1"/>
</dbReference>
<dbReference type="InterPro" id="IPR032466">
    <property type="entry name" value="Metal_Hydrolase"/>
</dbReference>
<dbReference type="SUPFAM" id="SSF51556">
    <property type="entry name" value="Metallo-dependent hydrolases"/>
    <property type="match status" value="1"/>
</dbReference>
<name>A0A1F4XFN5_9BACT</name>
<dbReference type="GO" id="GO:0004151">
    <property type="term" value="F:dihydroorotase activity"/>
    <property type="evidence" value="ECO:0007669"/>
    <property type="project" value="InterPro"/>
</dbReference>
<evidence type="ECO:0000313" key="2">
    <source>
        <dbReference type="Proteomes" id="UP000176185"/>
    </source>
</evidence>
<protein>
    <submittedName>
        <fullName evidence="1">Uncharacterized protein</fullName>
    </submittedName>
</protein>
<dbReference type="PANTHER" id="PTHR43137">
    <property type="entry name" value="DIHYDROOROTASE"/>
    <property type="match status" value="1"/>
</dbReference>
<dbReference type="GO" id="GO:0044205">
    <property type="term" value="P:'de novo' UMP biosynthetic process"/>
    <property type="evidence" value="ECO:0007669"/>
    <property type="project" value="UniProtKB-UniPathway"/>
</dbReference>
<comment type="caution">
    <text evidence="1">The sequence shown here is derived from an EMBL/GenBank/DDBJ whole genome shotgun (WGS) entry which is preliminary data.</text>
</comment>
<dbReference type="Gene3D" id="3.20.20.140">
    <property type="entry name" value="Metal-dependent hydrolases"/>
    <property type="match status" value="1"/>
</dbReference>
<proteinExistence type="predicted"/>
<evidence type="ECO:0000313" key="1">
    <source>
        <dbReference type="EMBL" id="OGC80394.1"/>
    </source>
</evidence>